<keyword evidence="5" id="KW-0862">Zinc</keyword>
<sequence>MTPWVLLLVPLLLAAPAHAQGDAEAARRAAEAAREAAAREGDLARAAELLAERLAAERTAAAARLQSLEAEVLAASERVGAAEAAEADARQDGAKLARELEPLLPPLLRLAAEPAPLLLAAPLPPGDVALSLVALRGMLAEATSLSARLGEAETRAAREAASGARERERLEAARAAARDASAALDRQIEAARAQFRARTAAERVALARAETEIARARSIEEALARIERQRAAEERRRAQAEARARRAARTPPPAPQPSAPASEPEPAPATGGAPVAGTLVRAFAAPGDGGPARGLTYSTPPGARVTSPCGGPVAFAGPFRSFGRLVIVDCGGGLHVVLAGMERLDVAMGRRIRSGEPVGVMAREGRPTLYVELRRRGEAVDPRPFLRGG</sequence>
<evidence type="ECO:0000256" key="4">
    <source>
        <dbReference type="ARBA" id="ARBA00022801"/>
    </source>
</evidence>
<evidence type="ECO:0000256" key="3">
    <source>
        <dbReference type="ARBA" id="ARBA00022723"/>
    </source>
</evidence>
<evidence type="ECO:0000256" key="8">
    <source>
        <dbReference type="SAM" id="MobiDB-lite"/>
    </source>
</evidence>
<dbReference type="InterPro" id="IPR050570">
    <property type="entry name" value="Cell_wall_metabolism_enzyme"/>
</dbReference>
<comment type="caution">
    <text evidence="11">The sequence shown here is derived from an EMBL/GenBank/DDBJ whole genome shotgun (WGS) entry which is preliminary data.</text>
</comment>
<dbReference type="Pfam" id="PF01551">
    <property type="entry name" value="Peptidase_M23"/>
    <property type="match status" value="1"/>
</dbReference>
<feature type="signal peptide" evidence="9">
    <location>
        <begin position="1"/>
        <end position="19"/>
    </location>
</feature>
<evidence type="ECO:0000256" key="1">
    <source>
        <dbReference type="ARBA" id="ARBA00001947"/>
    </source>
</evidence>
<dbReference type="RefSeq" id="WP_301589386.1">
    <property type="nucleotide sequence ID" value="NZ_JAPFQI010000003.1"/>
</dbReference>
<keyword evidence="3" id="KW-0479">Metal-binding</keyword>
<keyword evidence="9" id="KW-0732">Signal</keyword>
<dbReference type="SUPFAM" id="SSF51261">
    <property type="entry name" value="Duplicated hybrid motif"/>
    <property type="match status" value="1"/>
</dbReference>
<name>A0ABT3NTK4_9PROT</name>
<keyword evidence="6" id="KW-0482">Metalloprotease</keyword>
<feature type="compositionally biased region" description="Basic and acidic residues" evidence="8">
    <location>
        <begin position="232"/>
        <end position="244"/>
    </location>
</feature>
<dbReference type="InterPro" id="IPR016047">
    <property type="entry name" value="M23ase_b-sheet_dom"/>
</dbReference>
<evidence type="ECO:0000259" key="10">
    <source>
        <dbReference type="Pfam" id="PF01551"/>
    </source>
</evidence>
<evidence type="ECO:0000256" key="7">
    <source>
        <dbReference type="SAM" id="Coils"/>
    </source>
</evidence>
<dbReference type="Gene3D" id="2.70.70.10">
    <property type="entry name" value="Glucose Permease (Domain IIA)"/>
    <property type="match status" value="1"/>
</dbReference>
<evidence type="ECO:0000256" key="2">
    <source>
        <dbReference type="ARBA" id="ARBA00022670"/>
    </source>
</evidence>
<feature type="coiled-coil region" evidence="7">
    <location>
        <begin position="51"/>
        <end position="85"/>
    </location>
</feature>
<proteinExistence type="predicted"/>
<gene>
    <name evidence="11" type="ORF">OF850_07605</name>
</gene>
<dbReference type="Proteomes" id="UP001526430">
    <property type="component" value="Unassembled WGS sequence"/>
</dbReference>
<evidence type="ECO:0000313" key="11">
    <source>
        <dbReference type="EMBL" id="MCW8085487.1"/>
    </source>
</evidence>
<accession>A0ABT3NTK4</accession>
<keyword evidence="4" id="KW-0378">Hydrolase</keyword>
<evidence type="ECO:0000313" key="12">
    <source>
        <dbReference type="Proteomes" id="UP001526430"/>
    </source>
</evidence>
<feature type="domain" description="M23ase beta-sheet core" evidence="10">
    <location>
        <begin position="292"/>
        <end position="382"/>
    </location>
</feature>
<evidence type="ECO:0000256" key="9">
    <source>
        <dbReference type="SAM" id="SignalP"/>
    </source>
</evidence>
<feature type="compositionally biased region" description="Pro residues" evidence="8">
    <location>
        <begin position="250"/>
        <end position="267"/>
    </location>
</feature>
<feature type="chain" id="PRO_5046271170" evidence="9">
    <location>
        <begin position="20"/>
        <end position="389"/>
    </location>
</feature>
<evidence type="ECO:0000256" key="5">
    <source>
        <dbReference type="ARBA" id="ARBA00022833"/>
    </source>
</evidence>
<keyword evidence="12" id="KW-1185">Reference proteome</keyword>
<keyword evidence="7" id="KW-0175">Coiled coil</keyword>
<organism evidence="11 12">
    <name type="scientific">Sabulicella glaciei</name>
    <dbReference type="NCBI Taxonomy" id="2984948"/>
    <lineage>
        <taxon>Bacteria</taxon>
        <taxon>Pseudomonadati</taxon>
        <taxon>Pseudomonadota</taxon>
        <taxon>Alphaproteobacteria</taxon>
        <taxon>Acetobacterales</taxon>
        <taxon>Acetobacteraceae</taxon>
        <taxon>Sabulicella</taxon>
    </lineage>
</organism>
<protein>
    <submittedName>
        <fullName evidence="11">Peptidoglycan DD-metalloendopeptidase family protein</fullName>
    </submittedName>
</protein>
<dbReference type="PANTHER" id="PTHR21666">
    <property type="entry name" value="PEPTIDASE-RELATED"/>
    <property type="match status" value="1"/>
</dbReference>
<dbReference type="EMBL" id="JAPFQI010000003">
    <property type="protein sequence ID" value="MCW8085487.1"/>
    <property type="molecule type" value="Genomic_DNA"/>
</dbReference>
<feature type="region of interest" description="Disordered" evidence="8">
    <location>
        <begin position="232"/>
        <end position="274"/>
    </location>
</feature>
<reference evidence="11 12" key="1">
    <citation type="submission" date="2022-10" db="EMBL/GenBank/DDBJ databases">
        <title>Roseococcus glaciei nov., sp. nov., isolated from glacier.</title>
        <authorList>
            <person name="Liu Q."/>
            <person name="Xin Y.-H."/>
        </authorList>
    </citation>
    <scope>NUCLEOTIDE SEQUENCE [LARGE SCALE GENOMIC DNA]</scope>
    <source>
        <strain evidence="11 12">MDT2-1-1</strain>
    </source>
</reference>
<dbReference type="InterPro" id="IPR011055">
    <property type="entry name" value="Dup_hybrid_motif"/>
</dbReference>
<comment type="cofactor">
    <cofactor evidence="1">
        <name>Zn(2+)</name>
        <dbReference type="ChEBI" id="CHEBI:29105"/>
    </cofactor>
</comment>
<keyword evidence="2" id="KW-0645">Protease</keyword>
<evidence type="ECO:0000256" key="6">
    <source>
        <dbReference type="ARBA" id="ARBA00023049"/>
    </source>
</evidence>
<dbReference type="PANTHER" id="PTHR21666:SF288">
    <property type="entry name" value="CELL DIVISION PROTEIN YTFB"/>
    <property type="match status" value="1"/>
</dbReference>